<evidence type="ECO:0000313" key="2">
    <source>
        <dbReference type="EMBL" id="CAK0827767.1"/>
    </source>
</evidence>
<dbReference type="Proteomes" id="UP001189429">
    <property type="component" value="Unassembled WGS sequence"/>
</dbReference>
<organism evidence="2 3">
    <name type="scientific">Prorocentrum cordatum</name>
    <dbReference type="NCBI Taxonomy" id="2364126"/>
    <lineage>
        <taxon>Eukaryota</taxon>
        <taxon>Sar</taxon>
        <taxon>Alveolata</taxon>
        <taxon>Dinophyceae</taxon>
        <taxon>Prorocentrales</taxon>
        <taxon>Prorocentraceae</taxon>
        <taxon>Prorocentrum</taxon>
    </lineage>
</organism>
<feature type="non-terminal residue" evidence="2">
    <location>
        <position position="1"/>
    </location>
</feature>
<name>A0ABN9S7C5_9DINO</name>
<keyword evidence="3" id="KW-1185">Reference proteome</keyword>
<gene>
    <name evidence="2" type="ORF">PCOR1329_LOCUS27216</name>
</gene>
<dbReference type="EMBL" id="CAUYUJ010009823">
    <property type="protein sequence ID" value="CAK0827767.1"/>
    <property type="molecule type" value="Genomic_DNA"/>
</dbReference>
<protein>
    <submittedName>
        <fullName evidence="2">Uncharacterized protein</fullName>
    </submittedName>
</protein>
<accession>A0ABN9S7C5</accession>
<sequence>NCVTWSDVRRAKKTRGIAAEVHSKRRPACLQGALGCLGFDGAAMEGVAFPHQKSTDASGFRVGCFFVEGFLWSSSCCSMSSCVLSRRFRPAGRPRRRARGRAGRPAAAARRGRRRGRPGPPAPAPAAQPREGAGHRAPGCGEEGQRVPRGHAAVHAQLRPQHEVLHPGGQQRRHARGRAVGDATAAPRERRRCAGRGRRGR</sequence>
<comment type="caution">
    <text evidence="2">The sequence shown here is derived from an EMBL/GenBank/DDBJ whole genome shotgun (WGS) entry which is preliminary data.</text>
</comment>
<proteinExistence type="predicted"/>
<reference evidence="2" key="1">
    <citation type="submission" date="2023-10" db="EMBL/GenBank/DDBJ databases">
        <authorList>
            <person name="Chen Y."/>
            <person name="Shah S."/>
            <person name="Dougan E. K."/>
            <person name="Thang M."/>
            <person name="Chan C."/>
        </authorList>
    </citation>
    <scope>NUCLEOTIDE SEQUENCE [LARGE SCALE GENOMIC DNA]</scope>
</reference>
<evidence type="ECO:0000256" key="1">
    <source>
        <dbReference type="SAM" id="MobiDB-lite"/>
    </source>
</evidence>
<feature type="region of interest" description="Disordered" evidence="1">
    <location>
        <begin position="89"/>
        <end position="201"/>
    </location>
</feature>
<feature type="non-terminal residue" evidence="2">
    <location>
        <position position="201"/>
    </location>
</feature>
<evidence type="ECO:0000313" key="3">
    <source>
        <dbReference type="Proteomes" id="UP001189429"/>
    </source>
</evidence>
<feature type="compositionally biased region" description="Basic residues" evidence="1">
    <location>
        <begin position="89"/>
        <end position="102"/>
    </location>
</feature>
<feature type="compositionally biased region" description="Basic residues" evidence="1">
    <location>
        <begin position="189"/>
        <end position="201"/>
    </location>
</feature>